<dbReference type="Proteomes" id="UP000789831">
    <property type="component" value="Unassembled WGS sequence"/>
</dbReference>
<evidence type="ECO:0000313" key="2">
    <source>
        <dbReference type="EMBL" id="CAG8511039.1"/>
    </source>
</evidence>
<name>A0A9N9F5F1_9GLOM</name>
<organism evidence="2 3">
    <name type="scientific">Ambispora gerdemannii</name>
    <dbReference type="NCBI Taxonomy" id="144530"/>
    <lineage>
        <taxon>Eukaryota</taxon>
        <taxon>Fungi</taxon>
        <taxon>Fungi incertae sedis</taxon>
        <taxon>Mucoromycota</taxon>
        <taxon>Glomeromycotina</taxon>
        <taxon>Glomeromycetes</taxon>
        <taxon>Archaeosporales</taxon>
        <taxon>Ambisporaceae</taxon>
        <taxon>Ambispora</taxon>
    </lineage>
</organism>
<gene>
    <name evidence="2" type="ORF">AGERDE_LOCUS4743</name>
</gene>
<evidence type="ECO:0000313" key="3">
    <source>
        <dbReference type="Proteomes" id="UP000789831"/>
    </source>
</evidence>
<accession>A0A9N9F5F1</accession>
<sequence length="161" mass="18544">MDLSPSYYSSSSSSTAKRKNPFAKEEQEPSCSTPKKISCKETNQEMIYAHTRQLLLAGQRKLYNEQHQNQLQQKENQNNHIVEDDERKPNDDKNMNGLQQPLINSYNDNINDNNINKNNNIIFCGSYFALIVLNSVVHAEVDFVECVLYKTTIFMKYGISV</sequence>
<dbReference type="OrthoDB" id="10541067at2759"/>
<proteinExistence type="predicted"/>
<evidence type="ECO:0000256" key="1">
    <source>
        <dbReference type="SAM" id="MobiDB-lite"/>
    </source>
</evidence>
<comment type="caution">
    <text evidence="2">The sequence shown here is derived from an EMBL/GenBank/DDBJ whole genome shotgun (WGS) entry which is preliminary data.</text>
</comment>
<feature type="compositionally biased region" description="Low complexity" evidence="1">
    <location>
        <begin position="66"/>
        <end position="80"/>
    </location>
</feature>
<dbReference type="AlphaFoldDB" id="A0A9N9F5F1"/>
<feature type="region of interest" description="Disordered" evidence="1">
    <location>
        <begin position="1"/>
        <end position="37"/>
    </location>
</feature>
<feature type="region of interest" description="Disordered" evidence="1">
    <location>
        <begin position="66"/>
        <end position="98"/>
    </location>
</feature>
<protein>
    <submittedName>
        <fullName evidence="2">1138_t:CDS:1</fullName>
    </submittedName>
</protein>
<keyword evidence="3" id="KW-1185">Reference proteome</keyword>
<reference evidence="2" key="1">
    <citation type="submission" date="2021-06" db="EMBL/GenBank/DDBJ databases">
        <authorList>
            <person name="Kallberg Y."/>
            <person name="Tangrot J."/>
            <person name="Rosling A."/>
        </authorList>
    </citation>
    <scope>NUCLEOTIDE SEQUENCE</scope>
    <source>
        <strain evidence="2">MT106</strain>
    </source>
</reference>
<dbReference type="EMBL" id="CAJVPL010000572">
    <property type="protein sequence ID" value="CAG8511039.1"/>
    <property type="molecule type" value="Genomic_DNA"/>
</dbReference>
<feature type="compositionally biased region" description="Basic and acidic residues" evidence="1">
    <location>
        <begin position="81"/>
        <end position="94"/>
    </location>
</feature>
<feature type="compositionally biased region" description="Low complexity" evidence="1">
    <location>
        <begin position="1"/>
        <end position="14"/>
    </location>
</feature>